<evidence type="ECO:0000313" key="3">
    <source>
        <dbReference type="Proteomes" id="UP000215127"/>
    </source>
</evidence>
<evidence type="ECO:0000313" key="2">
    <source>
        <dbReference type="EMBL" id="SMQ45564.1"/>
    </source>
</evidence>
<name>A0A1X7RDR4_ZYMT9</name>
<feature type="compositionally biased region" description="Polar residues" evidence="1">
    <location>
        <begin position="1"/>
        <end position="12"/>
    </location>
</feature>
<proteinExistence type="predicted"/>
<dbReference type="Pfam" id="PF15251">
    <property type="entry name" value="TAPR1-like"/>
    <property type="match status" value="1"/>
</dbReference>
<reference evidence="2 3" key="1">
    <citation type="submission" date="2016-06" db="EMBL/GenBank/DDBJ databases">
        <authorList>
            <person name="Kjaerup R.B."/>
            <person name="Dalgaard T.S."/>
            <person name="Juul-Madsen H.R."/>
        </authorList>
    </citation>
    <scope>NUCLEOTIDE SEQUENCE [LARGE SCALE GENOMIC DNA]</scope>
</reference>
<feature type="compositionally biased region" description="Polar residues" evidence="1">
    <location>
        <begin position="139"/>
        <end position="154"/>
    </location>
</feature>
<protein>
    <submittedName>
        <fullName evidence="2">Uncharacterized protein</fullName>
    </submittedName>
</protein>
<dbReference type="PANTHER" id="PTHR38645:SF1">
    <property type="entry name" value="YALI0F12243P"/>
    <property type="match status" value="1"/>
</dbReference>
<feature type="region of interest" description="Disordered" evidence="1">
    <location>
        <begin position="86"/>
        <end position="284"/>
    </location>
</feature>
<feature type="compositionally biased region" description="Basic and acidic residues" evidence="1">
    <location>
        <begin position="113"/>
        <end position="132"/>
    </location>
</feature>
<feature type="compositionally biased region" description="Polar residues" evidence="1">
    <location>
        <begin position="165"/>
        <end position="183"/>
    </location>
</feature>
<organism evidence="2 3">
    <name type="scientific">Zymoseptoria tritici (strain ST99CH_3D7)</name>
    <dbReference type="NCBI Taxonomy" id="1276538"/>
    <lineage>
        <taxon>Eukaryota</taxon>
        <taxon>Fungi</taxon>
        <taxon>Dikarya</taxon>
        <taxon>Ascomycota</taxon>
        <taxon>Pezizomycotina</taxon>
        <taxon>Dothideomycetes</taxon>
        <taxon>Dothideomycetidae</taxon>
        <taxon>Mycosphaerellales</taxon>
        <taxon>Mycosphaerellaceae</taxon>
        <taxon>Zymoseptoria</taxon>
    </lineage>
</organism>
<dbReference type="EMBL" id="LT853692">
    <property type="protein sequence ID" value="SMQ45564.1"/>
    <property type="molecule type" value="Genomic_DNA"/>
</dbReference>
<accession>A0A1X7RDR4</accession>
<keyword evidence="3" id="KW-1185">Reference proteome</keyword>
<sequence>MDSMRHLSTSLPPASRQPAPAELLPDFKAAAQAVTTLYRNAANSQKLARQSGYQDALDDLLAFLDRGNLGLMDGEGWKVRQWATERLDGDGVAARQQTPLASGGMTDDEDETSTAKEEDKDDERGSSPEAARKPHPLAVSSSDLSEADMQQQRRVVSEPPVFAPQQRQQQNQSEFTFQSSHAYPSNHDREAGTDMEMEATTPPTFTSPSSAETVRIIPRAARNRHGSRRTENRGPTLNFSLGAGAGGKRKMPYSEYFDIHGLNDGSDRKDGSGGGKGGKRSRQV</sequence>
<dbReference type="AlphaFoldDB" id="A0A1X7RDR4"/>
<dbReference type="PANTHER" id="PTHR38645">
    <property type="entry name" value="CHROMOSOME 9, WHOLE GENOME SHOTGUN SEQUENCE"/>
    <property type="match status" value="1"/>
</dbReference>
<gene>
    <name evidence="2" type="ORF">ZT3D7_G708</name>
</gene>
<evidence type="ECO:0000256" key="1">
    <source>
        <dbReference type="SAM" id="MobiDB-lite"/>
    </source>
</evidence>
<dbReference type="InterPro" id="IPR029196">
    <property type="entry name" value="HAPSTR1-like"/>
</dbReference>
<feature type="compositionally biased region" description="Low complexity" evidence="1">
    <location>
        <begin position="198"/>
        <end position="213"/>
    </location>
</feature>
<feature type="region of interest" description="Disordered" evidence="1">
    <location>
        <begin position="1"/>
        <end position="21"/>
    </location>
</feature>
<dbReference type="Proteomes" id="UP000215127">
    <property type="component" value="Chromosome 1"/>
</dbReference>